<keyword evidence="3" id="KW-0326">Glycosidase</keyword>
<evidence type="ECO:0000313" key="7">
    <source>
        <dbReference type="EMBL" id="GAA99894.1"/>
    </source>
</evidence>
<feature type="domain" description="Glycoside hydrolase family 5 C-terminal" evidence="6">
    <location>
        <begin position="663"/>
        <end position="713"/>
    </location>
</feature>
<feature type="compositionally biased region" description="Low complexity" evidence="4">
    <location>
        <begin position="616"/>
        <end position="626"/>
    </location>
</feature>
<dbReference type="AlphaFoldDB" id="G7EAN4"/>
<dbReference type="EMBL" id="BABT02000243">
    <property type="protein sequence ID" value="GAA99894.1"/>
    <property type="molecule type" value="Genomic_DNA"/>
</dbReference>
<keyword evidence="2" id="KW-0378">Hydrolase</keyword>
<dbReference type="GO" id="GO:1904462">
    <property type="term" value="P:ergosteryl 3-beta-D-glucoside catabolic process"/>
    <property type="evidence" value="ECO:0007669"/>
    <property type="project" value="TreeGrafter"/>
</dbReference>
<sequence length="836" mass="93326">MPPPAKQSPVTGQDVPAYYIHADSDHFRDTQGRSLLLRGINLSSSAKTPIGQPGQRLKGFWEAAESGEMSFVGRVLDLENGEADLHLRRLTEWGFKLVRFVFTWEAIEHSGPGKYDQAYLSYVVKLLRRCKAHGIKVIMDPHQDLFSRFSGGSGAPYWALLACGMNPRHFTVTNAAVIQCEYPHPDRPDPRTFPDMIWASNYTRLACQTINTMFWAGKDFAPKCIIDGVNIQDWLQTKYCDAVRQLAKAIKDAGDLYDECVIGWDSVNEPNKGFLEIEDLAVHSKENLLRIGPMPTGFQGLRAGMGETLEVESWRFSSLGPKRDGNHLIDPEGKIAWLDADAEAGGSVWGWKRDPGWKLGACPWALHGVWDTETKELLQPDYFFFHPHDDPARKVDFATDYWKDHYKTYASIIRTYHPEAILCVHTPVFAIPPDMSDFADLVKGRAAFSSHFYDGLTLVTKHWNWFNADALGVLRGKYAGILFALKFGEKAIRKCIRDQLSQLRQDGHDKLGNYPTFMGELGIPYDLDGGRAYETGDYTNQSRALDASLNACDSINQLNYAIWCYCPDNSHRWGDLWNGEDLSVWSPDDLHDREPRNTDEYARHGAMSASIASNPDSTSASSSTDSMTKDDDVDITVVDDIGARPVRRMDLNDGSRALLAFCRPYAIAVVGRPTDSVFDIKSATFTLDVEVKAGDVTESGLFTEIFVPMVHFGASPKMFVPDVRDDDLGFNDPIDSKKTNRRERREPDDMKPTALDLDVTVSAGDYSIDGQVLSWRYPIPRPTTNVPLKHSITIKRASGPIPTWQREYGSKTAATHAASASALCGSDAEQSSCTVS</sequence>
<dbReference type="InterPro" id="IPR052066">
    <property type="entry name" value="Glycosphingolipid_Hydrolases"/>
</dbReference>
<dbReference type="Proteomes" id="UP000009131">
    <property type="component" value="Unassembled WGS sequence"/>
</dbReference>
<evidence type="ECO:0008006" key="9">
    <source>
        <dbReference type="Google" id="ProtNLM"/>
    </source>
</evidence>
<protein>
    <recommendedName>
        <fullName evidence="9">Glycoside hydrolase family 5 domain-containing protein</fullName>
    </recommendedName>
</protein>
<feature type="compositionally biased region" description="Basic and acidic residues" evidence="4">
    <location>
        <begin position="734"/>
        <end position="751"/>
    </location>
</feature>
<proteinExistence type="inferred from homology"/>
<dbReference type="Pfam" id="PF18564">
    <property type="entry name" value="Glyco_hydro_5_C"/>
    <property type="match status" value="1"/>
</dbReference>
<dbReference type="PANTHER" id="PTHR31308">
    <property type="match status" value="1"/>
</dbReference>
<reference evidence="7 8" key="1">
    <citation type="journal article" date="2011" name="J. Gen. Appl. Microbiol.">
        <title>Draft genome sequencing of the enigmatic basidiomycete Mixia osmundae.</title>
        <authorList>
            <person name="Nishida H."/>
            <person name="Nagatsuka Y."/>
            <person name="Sugiyama J."/>
        </authorList>
    </citation>
    <scope>NUCLEOTIDE SEQUENCE [LARGE SCALE GENOMIC DNA]</scope>
    <source>
        <strain evidence="8">CBS 9802 / IAM 14324 / JCM 22182 / KY 12970</strain>
    </source>
</reference>
<organism evidence="7 8">
    <name type="scientific">Mixia osmundae (strain CBS 9802 / IAM 14324 / JCM 22182 / KY 12970)</name>
    <dbReference type="NCBI Taxonomy" id="764103"/>
    <lineage>
        <taxon>Eukaryota</taxon>
        <taxon>Fungi</taxon>
        <taxon>Dikarya</taxon>
        <taxon>Basidiomycota</taxon>
        <taxon>Pucciniomycotina</taxon>
        <taxon>Mixiomycetes</taxon>
        <taxon>Mixiales</taxon>
        <taxon>Mixiaceae</taxon>
        <taxon>Mixia</taxon>
    </lineage>
</organism>
<evidence type="ECO:0000256" key="3">
    <source>
        <dbReference type="ARBA" id="ARBA00023295"/>
    </source>
</evidence>
<dbReference type="PANTHER" id="PTHR31308:SF6">
    <property type="entry name" value="GLYCOSIDE HYDROLASE FAMILY 5 C-TERMINAL DOMAIN-CONTAINING PROTEIN"/>
    <property type="match status" value="1"/>
</dbReference>
<feature type="region of interest" description="Disordered" evidence="4">
    <location>
        <begin position="815"/>
        <end position="836"/>
    </location>
</feature>
<dbReference type="InterPro" id="IPR041036">
    <property type="entry name" value="GH5_C"/>
</dbReference>
<feature type="region of interest" description="Disordered" evidence="4">
    <location>
        <begin position="605"/>
        <end position="629"/>
    </location>
</feature>
<dbReference type="GO" id="GO:0050295">
    <property type="term" value="F:steryl-beta-glucosidase activity"/>
    <property type="evidence" value="ECO:0007669"/>
    <property type="project" value="TreeGrafter"/>
</dbReference>
<evidence type="ECO:0000313" key="8">
    <source>
        <dbReference type="Proteomes" id="UP000009131"/>
    </source>
</evidence>
<dbReference type="eggNOG" id="ENOG502QPU8">
    <property type="taxonomic scope" value="Eukaryota"/>
</dbReference>
<dbReference type="OrthoDB" id="9971853at2759"/>
<dbReference type="InParanoid" id="G7EAN4"/>
<comment type="similarity">
    <text evidence="1">Belongs to the glycosyl hydrolase 5 (cellulase A) family.</text>
</comment>
<evidence type="ECO:0000259" key="6">
    <source>
        <dbReference type="Pfam" id="PF18564"/>
    </source>
</evidence>
<dbReference type="InterPro" id="IPR013780">
    <property type="entry name" value="Glyco_hydro_b"/>
</dbReference>
<evidence type="ECO:0000256" key="1">
    <source>
        <dbReference type="ARBA" id="ARBA00005641"/>
    </source>
</evidence>
<reference evidence="7 8" key="2">
    <citation type="journal article" date="2012" name="Open Biol.">
        <title>Characteristics of nucleosomes and linker DNA regions on the genome of the basidiomycete Mixia osmundae revealed by mono- and dinucleosome mapping.</title>
        <authorList>
            <person name="Nishida H."/>
            <person name="Kondo S."/>
            <person name="Matsumoto T."/>
            <person name="Suzuki Y."/>
            <person name="Yoshikawa H."/>
            <person name="Taylor T.D."/>
            <person name="Sugiyama J."/>
        </authorList>
    </citation>
    <scope>NUCLEOTIDE SEQUENCE [LARGE SCALE GENOMIC DNA]</scope>
    <source>
        <strain evidence="8">CBS 9802 / IAM 14324 / JCM 22182 / KY 12970</strain>
    </source>
</reference>
<dbReference type="HOGENOM" id="CLU_009024_0_1_1"/>
<dbReference type="Gene3D" id="3.20.20.80">
    <property type="entry name" value="Glycosidases"/>
    <property type="match status" value="2"/>
</dbReference>
<accession>G7EAN4</accession>
<gene>
    <name evidence="7" type="primary">Mo06597</name>
    <name evidence="7" type="ORF">E5Q_06597</name>
</gene>
<dbReference type="GO" id="GO:0000272">
    <property type="term" value="P:polysaccharide catabolic process"/>
    <property type="evidence" value="ECO:0007669"/>
    <property type="project" value="InterPro"/>
</dbReference>
<feature type="region of interest" description="Disordered" evidence="4">
    <location>
        <begin position="730"/>
        <end position="752"/>
    </location>
</feature>
<dbReference type="OMA" id="AACRYFA"/>
<name>G7EAN4_MIXOS</name>
<evidence type="ECO:0000259" key="5">
    <source>
        <dbReference type="Pfam" id="PF00150"/>
    </source>
</evidence>
<keyword evidence="8" id="KW-1185">Reference proteome</keyword>
<dbReference type="STRING" id="764103.G7EAN4"/>
<dbReference type="InterPro" id="IPR018087">
    <property type="entry name" value="Glyco_hydro_5_CS"/>
</dbReference>
<dbReference type="Pfam" id="PF00150">
    <property type="entry name" value="Cellulase"/>
    <property type="match status" value="1"/>
</dbReference>
<evidence type="ECO:0000256" key="2">
    <source>
        <dbReference type="ARBA" id="ARBA00022801"/>
    </source>
</evidence>
<dbReference type="PROSITE" id="PS00659">
    <property type="entry name" value="GLYCOSYL_HYDROL_F5"/>
    <property type="match status" value="1"/>
</dbReference>
<comment type="caution">
    <text evidence="7">The sequence shown here is derived from an EMBL/GenBank/DDBJ whole genome shotgun (WGS) entry which is preliminary data.</text>
</comment>
<dbReference type="Gene3D" id="2.60.40.1180">
    <property type="entry name" value="Golgi alpha-mannosidase II"/>
    <property type="match status" value="1"/>
</dbReference>
<dbReference type="SUPFAM" id="SSF51445">
    <property type="entry name" value="(Trans)glycosidases"/>
    <property type="match status" value="1"/>
</dbReference>
<dbReference type="InterPro" id="IPR017853">
    <property type="entry name" value="GH"/>
</dbReference>
<dbReference type="RefSeq" id="XP_014569455.1">
    <property type="nucleotide sequence ID" value="XM_014713969.1"/>
</dbReference>
<feature type="domain" description="Glycoside hydrolase family 5" evidence="5">
    <location>
        <begin position="88"/>
        <end position="144"/>
    </location>
</feature>
<dbReference type="InterPro" id="IPR001547">
    <property type="entry name" value="Glyco_hydro_5"/>
</dbReference>
<evidence type="ECO:0000256" key="4">
    <source>
        <dbReference type="SAM" id="MobiDB-lite"/>
    </source>
</evidence>